<dbReference type="SUPFAM" id="SSF57701">
    <property type="entry name" value="Zn2/Cys6 DNA-binding domain"/>
    <property type="match status" value="1"/>
</dbReference>
<dbReference type="InterPro" id="IPR001138">
    <property type="entry name" value="Zn2Cys6_DnaBD"/>
</dbReference>
<gene>
    <name evidence="11" type="ORF">GTA08_BOTSDO02813</name>
    <name evidence="12" type="ORF">GTA08_BOTSDO12517</name>
</gene>
<dbReference type="GO" id="GO:0003677">
    <property type="term" value="F:DNA binding"/>
    <property type="evidence" value="ECO:0007669"/>
    <property type="project" value="UniProtKB-KW"/>
</dbReference>
<dbReference type="SMART" id="SM00906">
    <property type="entry name" value="Fungal_trans"/>
    <property type="match status" value="1"/>
</dbReference>
<feature type="region of interest" description="Disordered" evidence="9">
    <location>
        <begin position="707"/>
        <end position="783"/>
    </location>
</feature>
<evidence type="ECO:0000256" key="8">
    <source>
        <dbReference type="SAM" id="Coils"/>
    </source>
</evidence>
<name>A0A8H4IXY2_9PEZI</name>
<comment type="caution">
    <text evidence="11">The sequence shown here is derived from an EMBL/GenBank/DDBJ whole genome shotgun (WGS) entry which is preliminary data.</text>
</comment>
<dbReference type="PROSITE" id="PS50048">
    <property type="entry name" value="ZN2_CY6_FUNGAL_2"/>
    <property type="match status" value="1"/>
</dbReference>
<evidence type="ECO:0000256" key="6">
    <source>
        <dbReference type="ARBA" id="ARBA00023163"/>
    </source>
</evidence>
<dbReference type="Pfam" id="PF04082">
    <property type="entry name" value="Fungal_trans"/>
    <property type="match status" value="1"/>
</dbReference>
<evidence type="ECO:0000256" key="3">
    <source>
        <dbReference type="ARBA" id="ARBA00022833"/>
    </source>
</evidence>
<dbReference type="PANTHER" id="PTHR31313:SF4">
    <property type="entry name" value="CONIDIAL DEVELOPMENT PROTEIN FLUFFY"/>
    <property type="match status" value="1"/>
</dbReference>
<keyword evidence="8" id="KW-0175">Coiled coil</keyword>
<dbReference type="SMART" id="SM00066">
    <property type="entry name" value="GAL4"/>
    <property type="match status" value="1"/>
</dbReference>
<dbReference type="GO" id="GO:0005634">
    <property type="term" value="C:nucleus"/>
    <property type="evidence" value="ECO:0007669"/>
    <property type="project" value="UniProtKB-SubCell"/>
</dbReference>
<evidence type="ECO:0000256" key="2">
    <source>
        <dbReference type="ARBA" id="ARBA00022723"/>
    </source>
</evidence>
<feature type="coiled-coil region" evidence="8">
    <location>
        <begin position="83"/>
        <end position="120"/>
    </location>
</feature>
<evidence type="ECO:0000256" key="4">
    <source>
        <dbReference type="ARBA" id="ARBA00023015"/>
    </source>
</evidence>
<dbReference type="CDD" id="cd00067">
    <property type="entry name" value="GAL4"/>
    <property type="match status" value="1"/>
</dbReference>
<keyword evidence="7" id="KW-0539">Nucleus</keyword>
<feature type="compositionally biased region" description="Low complexity" evidence="9">
    <location>
        <begin position="721"/>
        <end position="731"/>
    </location>
</feature>
<organism evidence="11 13">
    <name type="scientific">Botryosphaeria dothidea</name>
    <dbReference type="NCBI Taxonomy" id="55169"/>
    <lineage>
        <taxon>Eukaryota</taxon>
        <taxon>Fungi</taxon>
        <taxon>Dikarya</taxon>
        <taxon>Ascomycota</taxon>
        <taxon>Pezizomycotina</taxon>
        <taxon>Dothideomycetes</taxon>
        <taxon>Dothideomycetes incertae sedis</taxon>
        <taxon>Botryosphaeriales</taxon>
        <taxon>Botryosphaeriaceae</taxon>
        <taxon>Botryosphaeria</taxon>
    </lineage>
</organism>
<proteinExistence type="predicted"/>
<dbReference type="InterPro" id="IPR051615">
    <property type="entry name" value="Transcr_Regulatory_Elem"/>
</dbReference>
<feature type="compositionally biased region" description="Pro residues" evidence="9">
    <location>
        <begin position="1"/>
        <end position="10"/>
    </location>
</feature>
<feature type="region of interest" description="Disordered" evidence="9">
    <location>
        <begin position="1"/>
        <end position="43"/>
    </location>
</feature>
<accession>A0A8H4IXY2</accession>
<dbReference type="InterPro" id="IPR036864">
    <property type="entry name" value="Zn2-C6_fun-type_DNA-bd_sf"/>
</dbReference>
<dbReference type="GO" id="GO:0008270">
    <property type="term" value="F:zinc ion binding"/>
    <property type="evidence" value="ECO:0007669"/>
    <property type="project" value="InterPro"/>
</dbReference>
<feature type="compositionally biased region" description="Polar residues" evidence="9">
    <location>
        <begin position="740"/>
        <end position="749"/>
    </location>
</feature>
<dbReference type="PROSITE" id="PS00463">
    <property type="entry name" value="ZN2_CY6_FUNGAL_1"/>
    <property type="match status" value="1"/>
</dbReference>
<dbReference type="Gene3D" id="4.10.240.10">
    <property type="entry name" value="Zn(2)-C6 fungal-type DNA-binding domain"/>
    <property type="match status" value="1"/>
</dbReference>
<keyword evidence="4" id="KW-0805">Transcription regulation</keyword>
<evidence type="ECO:0000259" key="10">
    <source>
        <dbReference type="PROSITE" id="PS50048"/>
    </source>
</evidence>
<dbReference type="EMBL" id="WWBZ02000007">
    <property type="protein sequence ID" value="KAF4311925.1"/>
    <property type="molecule type" value="Genomic_DNA"/>
</dbReference>
<keyword evidence="13" id="KW-1185">Reference proteome</keyword>
<keyword evidence="6" id="KW-0804">Transcription</keyword>
<dbReference type="PANTHER" id="PTHR31313">
    <property type="entry name" value="TY1 ENHANCER ACTIVATOR"/>
    <property type="match status" value="1"/>
</dbReference>
<keyword evidence="2" id="KW-0479">Metal-binding</keyword>
<reference evidence="11 13" key="1">
    <citation type="submission" date="2020-04" db="EMBL/GenBank/DDBJ databases">
        <title>Genome Assembly and Annotation of Botryosphaeria dothidea sdau 11-99, a Latent Pathogen of Apple Fruit Ring Rot in China.</title>
        <authorList>
            <person name="Yu C."/>
            <person name="Diao Y."/>
            <person name="Lu Q."/>
            <person name="Zhao J."/>
            <person name="Cui S."/>
            <person name="Peng C."/>
            <person name="He B."/>
            <person name="Liu H."/>
        </authorList>
    </citation>
    <scope>NUCLEOTIDE SEQUENCE [LARGE SCALE GENOMIC DNA]</scope>
    <source>
        <strain evidence="11">Sdau11-99</strain>
        <strain evidence="13">sdau11-99</strain>
    </source>
</reference>
<keyword evidence="5" id="KW-0238">DNA-binding</keyword>
<sequence length="859" mass="94971">MSRPILPFPPSYGSSQPPFHLSPPDPPPPLPPPPPPSKPTYAKRGRITIVACLPCRRRKTKCDGKRPACSQCLGRDGQCQYDMTDEQRRLTFLRENVEHLEREKSELESLLLTLQRASESDVAEVMRALRTGDDLYTIARHAHAGQLLSKVRAASPSQNSGGSGYTIVPQTLRSPPQVEQYQSIVRIISSAQPPELDEIVNRLRDGEDPASILASASSDTLLQTLSRDHESMPGMEAEFSGRHQFGLVKVTGPSGLQDARQRSGASNPPINNWTTVTQDHEWIEHLLSLYFSWQHQFFQNFPEQLLRADMVSGRTDYCSKLLVNALCAAGCLFSSSRRARRDQDDPGTAGLDFYEEAIKLLNEEQESTLTTTAALSVLCHIESSFSRLSSQWQYSGRSSRMALDLNIHLHGNSTPKDQQSAEAVETNARAHVFWGSFVTDQVTSFTLGRLPLIPTNAITIDLPPVNPAEDEDEWIAPGQVVNQPRKSARTTTFRQIISLSKIVNSTLQMFFAPSQTMSGSLLLEEYNKYIKWFAKLPATVASVENAPPHVISLHMFYHAAVLLLFRPFLKARFTKSYVSPLEVCRESANTISNLFAQHRQQYGLDGIFTFQLHCLLTASTIHIIKLPSISATSHLAAACNNFQDLVKQNQRAMGCLSILRDLVTKWKIVVPLEVEAALYRDQDAPPTLADNTPTTIINVSMPAVMESNHESSGIASGDGASTPTSILSSSSRPEKRDSRFTSPPATSQILPKRQRRTVPHLSESSSTDSPIKDAFGQQTGNSIQHQQDMITRYLFAPCPNQPAPLLGPIHTSTTHNGGDGDEGEGDRWAEELNKVSLGFDGLNFAADDGFDPFMGYRGD</sequence>
<evidence type="ECO:0000256" key="5">
    <source>
        <dbReference type="ARBA" id="ARBA00023125"/>
    </source>
</evidence>
<dbReference type="OrthoDB" id="3911960at2759"/>
<feature type="compositionally biased region" description="Pro residues" evidence="9">
    <location>
        <begin position="20"/>
        <end position="38"/>
    </location>
</feature>
<evidence type="ECO:0000256" key="9">
    <source>
        <dbReference type="SAM" id="MobiDB-lite"/>
    </source>
</evidence>
<dbReference type="Proteomes" id="UP000572817">
    <property type="component" value="Unassembled WGS sequence"/>
</dbReference>
<evidence type="ECO:0000256" key="7">
    <source>
        <dbReference type="ARBA" id="ARBA00023242"/>
    </source>
</evidence>
<evidence type="ECO:0000313" key="12">
    <source>
        <dbReference type="EMBL" id="KAF4311925.1"/>
    </source>
</evidence>
<comment type="subcellular location">
    <subcellularLocation>
        <location evidence="1">Nucleus</location>
    </subcellularLocation>
</comment>
<dbReference type="Pfam" id="PF00172">
    <property type="entry name" value="Zn_clus"/>
    <property type="match status" value="1"/>
</dbReference>
<dbReference type="CDD" id="cd12148">
    <property type="entry name" value="fungal_TF_MHR"/>
    <property type="match status" value="1"/>
</dbReference>
<dbReference type="InterPro" id="IPR007219">
    <property type="entry name" value="XnlR_reg_dom"/>
</dbReference>
<evidence type="ECO:0000256" key="1">
    <source>
        <dbReference type="ARBA" id="ARBA00004123"/>
    </source>
</evidence>
<evidence type="ECO:0000313" key="11">
    <source>
        <dbReference type="EMBL" id="KAF4309239.1"/>
    </source>
</evidence>
<dbReference type="AlphaFoldDB" id="A0A8H4IXY2"/>
<dbReference type="GO" id="GO:0006351">
    <property type="term" value="P:DNA-templated transcription"/>
    <property type="evidence" value="ECO:0007669"/>
    <property type="project" value="InterPro"/>
</dbReference>
<protein>
    <submittedName>
        <fullName evidence="11">Transcription factor</fullName>
    </submittedName>
</protein>
<dbReference type="GO" id="GO:0000981">
    <property type="term" value="F:DNA-binding transcription factor activity, RNA polymerase II-specific"/>
    <property type="evidence" value="ECO:0007669"/>
    <property type="project" value="InterPro"/>
</dbReference>
<dbReference type="EMBL" id="WWBZ02000016">
    <property type="protein sequence ID" value="KAF4309239.1"/>
    <property type="molecule type" value="Genomic_DNA"/>
</dbReference>
<feature type="domain" description="Zn(2)-C6 fungal-type" evidence="10">
    <location>
        <begin position="51"/>
        <end position="81"/>
    </location>
</feature>
<evidence type="ECO:0000313" key="13">
    <source>
        <dbReference type="Proteomes" id="UP000572817"/>
    </source>
</evidence>
<keyword evidence="3" id="KW-0862">Zinc</keyword>